<accession>A0ACB5TYE5</accession>
<organism evidence="1 2">
    <name type="scientific">Ambrosiozyma monospora</name>
    <name type="common">Yeast</name>
    <name type="synonym">Endomycopsis monosporus</name>
    <dbReference type="NCBI Taxonomy" id="43982"/>
    <lineage>
        <taxon>Eukaryota</taxon>
        <taxon>Fungi</taxon>
        <taxon>Dikarya</taxon>
        <taxon>Ascomycota</taxon>
        <taxon>Saccharomycotina</taxon>
        <taxon>Pichiomycetes</taxon>
        <taxon>Pichiales</taxon>
        <taxon>Pichiaceae</taxon>
        <taxon>Ambrosiozyma</taxon>
    </lineage>
</organism>
<keyword evidence="2" id="KW-1185">Reference proteome</keyword>
<sequence length="158" mass="17637">MGFILVLFIDSMNRMNKITQEIYGAREHGSDHTQSGVPPPPPAQHGLVGGESRSEIQSRRFYAQRNSYLCGFTLFLTYVLNRTYSLVFELLAIKEQIQLKNKDAGLEKLDAGSDNEYASLKAELKESEEKIAALKKQGGSLSKDYDSLDASSTTKRRA</sequence>
<evidence type="ECO:0000313" key="1">
    <source>
        <dbReference type="EMBL" id="GME97316.1"/>
    </source>
</evidence>
<evidence type="ECO:0000313" key="2">
    <source>
        <dbReference type="Proteomes" id="UP001165064"/>
    </source>
</evidence>
<protein>
    <submittedName>
        <fullName evidence="1">Unnamed protein product</fullName>
    </submittedName>
</protein>
<dbReference type="EMBL" id="BSXS01010068">
    <property type="protein sequence ID" value="GME97316.1"/>
    <property type="molecule type" value="Genomic_DNA"/>
</dbReference>
<proteinExistence type="predicted"/>
<reference evidence="1" key="1">
    <citation type="submission" date="2023-04" db="EMBL/GenBank/DDBJ databases">
        <title>Ambrosiozyma monospora NBRC 10751.</title>
        <authorList>
            <person name="Ichikawa N."/>
            <person name="Sato H."/>
            <person name="Tonouchi N."/>
        </authorList>
    </citation>
    <scope>NUCLEOTIDE SEQUENCE</scope>
    <source>
        <strain evidence="1">NBRC 10751</strain>
    </source>
</reference>
<comment type="caution">
    <text evidence="1">The sequence shown here is derived from an EMBL/GenBank/DDBJ whole genome shotgun (WGS) entry which is preliminary data.</text>
</comment>
<dbReference type="Proteomes" id="UP001165064">
    <property type="component" value="Unassembled WGS sequence"/>
</dbReference>
<name>A0ACB5TYE5_AMBMO</name>
<gene>
    <name evidence="1" type="ORF">Amon02_001021100</name>
</gene>